<dbReference type="PANTHER" id="PTHR11081">
    <property type="entry name" value="FLAP ENDONUCLEASE FAMILY MEMBER"/>
    <property type="match status" value="1"/>
</dbReference>
<feature type="region of interest" description="Disordered" evidence="3">
    <location>
        <begin position="403"/>
        <end position="443"/>
    </location>
</feature>
<dbReference type="Proteomes" id="UP000800094">
    <property type="component" value="Unassembled WGS sequence"/>
</dbReference>
<dbReference type="SMART" id="SM00485">
    <property type="entry name" value="XPGN"/>
    <property type="match status" value="1"/>
</dbReference>
<feature type="domain" description="XPG N-terminal" evidence="5">
    <location>
        <begin position="1"/>
        <end position="98"/>
    </location>
</feature>
<dbReference type="SUPFAM" id="SSF88723">
    <property type="entry name" value="PIN domain-like"/>
    <property type="match status" value="1"/>
</dbReference>
<feature type="compositionally biased region" description="Polar residues" evidence="3">
    <location>
        <begin position="632"/>
        <end position="646"/>
    </location>
</feature>
<dbReference type="Pfam" id="PF00752">
    <property type="entry name" value="XPG_N"/>
    <property type="match status" value="1"/>
</dbReference>
<dbReference type="PANTHER" id="PTHR11081:SF75">
    <property type="entry name" value="ENDONUCLEASE, PUTATIVE (AFU_ORTHOLOGUE AFUA_3G13260)-RELATED"/>
    <property type="match status" value="1"/>
</dbReference>
<dbReference type="GO" id="GO:0008821">
    <property type="term" value="F:crossover junction DNA endonuclease activity"/>
    <property type="evidence" value="ECO:0007669"/>
    <property type="project" value="InterPro"/>
</dbReference>
<keyword evidence="2" id="KW-0378">Hydrolase</keyword>
<evidence type="ECO:0000313" key="6">
    <source>
        <dbReference type="EMBL" id="KAF2243646.1"/>
    </source>
</evidence>
<organism evidence="6 7">
    <name type="scientific">Trematosphaeria pertusa</name>
    <dbReference type="NCBI Taxonomy" id="390896"/>
    <lineage>
        <taxon>Eukaryota</taxon>
        <taxon>Fungi</taxon>
        <taxon>Dikarya</taxon>
        <taxon>Ascomycota</taxon>
        <taxon>Pezizomycotina</taxon>
        <taxon>Dothideomycetes</taxon>
        <taxon>Pleosporomycetidae</taxon>
        <taxon>Pleosporales</taxon>
        <taxon>Massarineae</taxon>
        <taxon>Trematosphaeriaceae</taxon>
        <taxon>Trematosphaeria</taxon>
    </lineage>
</organism>
<feature type="compositionally biased region" description="Acidic residues" evidence="3">
    <location>
        <begin position="420"/>
        <end position="434"/>
    </location>
</feature>
<keyword evidence="1" id="KW-0540">Nuclease</keyword>
<sequence>MGIHGIYKEIGPGQRIALSKLAVDKFEETGRPLRIAIDVSIWLFQIQASKGGTNPALRTFYYRLLRLIALSIHPVFVFDGPNKPPFKRNKRTGPNVASIPEFLAKQLLKQFGFPIHLAPGEAEAECALLQREGIVDAVLSEDVDTLMFGSGLTIRNWSPETTGKTPTHVNVYDAVKTKNGPSGLDREGMILVAMMSGGDYVPEGIPSCGPKTACEAARAGFGRDLCSIAKNDSRAMREWRERLQHELKTNESKLFNRKRPSLKIPDDFPRLDILGYYTHPAISTQAGLDKLRRSINWDQNLDFPGLRDFTHDAFDWAKLEGAKHFVRSLAPSLLVRQLRMRGEQNGRFPTHNIQAIEEDEALLVKGIHGKRQHMITDNTTELRVSFTPIELVRIDLSKEEPDEVLEAQDAVPPSCQAGEADLDEDLPLEIEDDDAAPRKRGPTKFDPYKAARIWVFETYVKVGVPLKVQDWEAGRQKPLKAGATTQTAPKSKGARRTKTTGDAPQLSIERFAKVTKPGVKLSQALAKAQSDPTDPLAASRPVPQTRPTIVDLLSSSPTKPTKTVPSPRQTRDKPLPPVQEDPPSNVSKRRRAPMQRSHTLPSDPSAAGKRLDDSHLDAIETLDLVDLPALPSPSQSKKARTRQTTLDAWRASPATTPTKPRRTTPPDCAVARPAPPQLQPPQDVVETLDLTLSSPLRPPPRRPTVPTNPRRTAAPASGTRPPLLSISSNASQRSTSSSLSTSFKPKAAATARQTRGASPRLRTTKSASPDIDTLDLTVLSPQPPSVRAPVPSKRAGILNSPPPTQPLAGTLRRSPRNHASTSLSPEPGLRKRSSPAAWKAQAKKKREIILRKSLAGAWDFVEADSPAKAVGAEGSGVVLKGKERRKWRESEIEVLDLS</sequence>
<evidence type="ECO:0000256" key="3">
    <source>
        <dbReference type="SAM" id="MobiDB-lite"/>
    </source>
</evidence>
<dbReference type="GO" id="GO:0017108">
    <property type="term" value="F:5'-flap endonuclease activity"/>
    <property type="evidence" value="ECO:0007669"/>
    <property type="project" value="TreeGrafter"/>
</dbReference>
<gene>
    <name evidence="6" type="ORF">BU26DRAFT_106297</name>
</gene>
<feature type="region of interest" description="Disordered" evidence="3">
    <location>
        <begin position="477"/>
        <end position="511"/>
    </location>
</feature>
<accession>A0A6A6I031</accession>
<feature type="domain" description="XPG-I" evidence="4">
    <location>
        <begin position="109"/>
        <end position="189"/>
    </location>
</feature>
<evidence type="ECO:0000256" key="2">
    <source>
        <dbReference type="ARBA" id="ARBA00022801"/>
    </source>
</evidence>
<feature type="compositionally biased region" description="Low complexity" evidence="3">
    <location>
        <begin position="704"/>
        <end position="717"/>
    </location>
</feature>
<dbReference type="FunFam" id="3.40.50.1010:FF:000051">
    <property type="entry name" value="Rad2-like endonuclease, putative (AFU_orthologue AFUA_3G13260)"/>
    <property type="match status" value="1"/>
</dbReference>
<dbReference type="OrthoDB" id="2959108at2759"/>
<dbReference type="RefSeq" id="XP_033678650.1">
    <property type="nucleotide sequence ID" value="XM_033819332.1"/>
</dbReference>
<evidence type="ECO:0008006" key="8">
    <source>
        <dbReference type="Google" id="ProtNLM"/>
    </source>
</evidence>
<feature type="compositionally biased region" description="Low complexity" evidence="3">
    <location>
        <begin position="725"/>
        <end position="742"/>
    </location>
</feature>
<dbReference type="SMART" id="SM00484">
    <property type="entry name" value="XPGI"/>
    <property type="match status" value="1"/>
</dbReference>
<feature type="compositionally biased region" description="Basic and acidic residues" evidence="3">
    <location>
        <begin position="609"/>
        <end position="618"/>
    </location>
</feature>
<dbReference type="Gene3D" id="3.40.50.1010">
    <property type="entry name" value="5'-nuclease"/>
    <property type="match status" value="2"/>
</dbReference>
<dbReference type="PRINTS" id="PR00853">
    <property type="entry name" value="XPGRADSUPER"/>
</dbReference>
<dbReference type="GO" id="GO:0006281">
    <property type="term" value="P:DNA repair"/>
    <property type="evidence" value="ECO:0007669"/>
    <property type="project" value="UniProtKB-ARBA"/>
</dbReference>
<dbReference type="FunFam" id="3.40.50.1010:FF:000037">
    <property type="entry name" value="Rad2-like endonuclease, putative (AFU_orthologue AFUA_3G13260)"/>
    <property type="match status" value="1"/>
</dbReference>
<feature type="region of interest" description="Disordered" evidence="3">
    <location>
        <begin position="523"/>
        <end position="842"/>
    </location>
</feature>
<dbReference type="InterPro" id="IPR036279">
    <property type="entry name" value="5-3_exonuclease_C_sf"/>
</dbReference>
<feature type="compositionally biased region" description="Low complexity" evidence="3">
    <location>
        <begin position="554"/>
        <end position="567"/>
    </location>
</feature>
<dbReference type="CDD" id="cd09870">
    <property type="entry name" value="PIN_YEN1"/>
    <property type="match status" value="1"/>
</dbReference>
<dbReference type="Pfam" id="PF18380">
    <property type="entry name" value="GEN1_C"/>
    <property type="match status" value="1"/>
</dbReference>
<proteinExistence type="predicted"/>
<feature type="compositionally biased region" description="Low complexity" evidence="3">
    <location>
        <begin position="680"/>
        <end position="695"/>
    </location>
</feature>
<evidence type="ECO:0000259" key="4">
    <source>
        <dbReference type="SMART" id="SM00484"/>
    </source>
</evidence>
<dbReference type="InterPro" id="IPR006085">
    <property type="entry name" value="XPG_DNA_repair_N"/>
</dbReference>
<dbReference type="CDD" id="cd09906">
    <property type="entry name" value="H3TH_YEN1"/>
    <property type="match status" value="1"/>
</dbReference>
<dbReference type="InterPro" id="IPR041177">
    <property type="entry name" value="GEN1_C"/>
</dbReference>
<keyword evidence="7" id="KW-1185">Reference proteome</keyword>
<evidence type="ECO:0000256" key="1">
    <source>
        <dbReference type="ARBA" id="ARBA00022722"/>
    </source>
</evidence>
<evidence type="ECO:0000313" key="7">
    <source>
        <dbReference type="Proteomes" id="UP000800094"/>
    </source>
</evidence>
<name>A0A6A6I031_9PLEO</name>
<evidence type="ECO:0000259" key="5">
    <source>
        <dbReference type="SMART" id="SM00485"/>
    </source>
</evidence>
<dbReference type="AlphaFoldDB" id="A0A6A6I031"/>
<dbReference type="InterPro" id="IPR006084">
    <property type="entry name" value="XPG/Rad2"/>
</dbReference>
<dbReference type="EMBL" id="ML987204">
    <property type="protein sequence ID" value="KAF2243646.1"/>
    <property type="molecule type" value="Genomic_DNA"/>
</dbReference>
<protein>
    <recommendedName>
        <fullName evidence="8">Flap structure-specific endonuclease</fullName>
    </recommendedName>
</protein>
<dbReference type="InterPro" id="IPR037316">
    <property type="entry name" value="Yen1_H3TH"/>
</dbReference>
<dbReference type="GeneID" id="54572662"/>
<dbReference type="Pfam" id="PF00867">
    <property type="entry name" value="XPG_I"/>
    <property type="match status" value="1"/>
</dbReference>
<dbReference type="SUPFAM" id="SSF47807">
    <property type="entry name" value="5' to 3' exonuclease, C-terminal subdomain"/>
    <property type="match status" value="1"/>
</dbReference>
<dbReference type="Gene3D" id="1.10.150.20">
    <property type="entry name" value="5' to 3' exonuclease, C-terminal subdomain"/>
    <property type="match status" value="1"/>
</dbReference>
<dbReference type="InterPro" id="IPR006086">
    <property type="entry name" value="XPG-I_dom"/>
</dbReference>
<reference evidence="6" key="1">
    <citation type="journal article" date="2020" name="Stud. Mycol.">
        <title>101 Dothideomycetes genomes: a test case for predicting lifestyles and emergence of pathogens.</title>
        <authorList>
            <person name="Haridas S."/>
            <person name="Albert R."/>
            <person name="Binder M."/>
            <person name="Bloem J."/>
            <person name="Labutti K."/>
            <person name="Salamov A."/>
            <person name="Andreopoulos B."/>
            <person name="Baker S."/>
            <person name="Barry K."/>
            <person name="Bills G."/>
            <person name="Bluhm B."/>
            <person name="Cannon C."/>
            <person name="Castanera R."/>
            <person name="Culley D."/>
            <person name="Daum C."/>
            <person name="Ezra D."/>
            <person name="Gonzalez J."/>
            <person name="Henrissat B."/>
            <person name="Kuo A."/>
            <person name="Liang C."/>
            <person name="Lipzen A."/>
            <person name="Lutzoni F."/>
            <person name="Magnuson J."/>
            <person name="Mondo S."/>
            <person name="Nolan M."/>
            <person name="Ohm R."/>
            <person name="Pangilinan J."/>
            <person name="Park H.-J."/>
            <person name="Ramirez L."/>
            <person name="Alfaro M."/>
            <person name="Sun H."/>
            <person name="Tritt A."/>
            <person name="Yoshinaga Y."/>
            <person name="Zwiers L.-H."/>
            <person name="Turgeon B."/>
            <person name="Goodwin S."/>
            <person name="Spatafora J."/>
            <person name="Crous P."/>
            <person name="Grigoriev I."/>
        </authorList>
    </citation>
    <scope>NUCLEOTIDE SEQUENCE</scope>
    <source>
        <strain evidence="6">CBS 122368</strain>
    </source>
</reference>
<dbReference type="InterPro" id="IPR029060">
    <property type="entry name" value="PIN-like_dom_sf"/>
</dbReference>